<evidence type="ECO:0000256" key="5">
    <source>
        <dbReference type="ARBA" id="ARBA00022771"/>
    </source>
</evidence>
<protein>
    <recommendedName>
        <fullName evidence="8">FLZ-type domain-containing protein</fullName>
    </recommendedName>
</protein>
<dbReference type="PANTHER" id="PTHR33059:SF76">
    <property type="entry name" value="FCS-LIKE ZINC FINGER 7"/>
    <property type="match status" value="1"/>
</dbReference>
<proteinExistence type="inferred from homology"/>
<dbReference type="Proteomes" id="UP000008311">
    <property type="component" value="Unassembled WGS sequence"/>
</dbReference>
<accession>B9T769</accession>
<evidence type="ECO:0000313" key="9">
    <source>
        <dbReference type="EMBL" id="EEF28292.1"/>
    </source>
</evidence>
<reference evidence="10" key="1">
    <citation type="journal article" date="2010" name="Nat. Biotechnol.">
        <title>Draft genome sequence of the oilseed species Ricinus communis.</title>
        <authorList>
            <person name="Chan A.P."/>
            <person name="Crabtree J."/>
            <person name="Zhao Q."/>
            <person name="Lorenzi H."/>
            <person name="Orvis J."/>
            <person name="Puiu D."/>
            <person name="Melake-Berhan A."/>
            <person name="Jones K.M."/>
            <person name="Redman J."/>
            <person name="Chen G."/>
            <person name="Cahoon E.B."/>
            <person name="Gedil M."/>
            <person name="Stanke M."/>
            <person name="Haas B.J."/>
            <person name="Wortman J.R."/>
            <person name="Fraser-Liggett C.M."/>
            <person name="Ravel J."/>
            <person name="Rabinowicz P.D."/>
        </authorList>
    </citation>
    <scope>NUCLEOTIDE SEQUENCE [LARGE SCALE GENOMIC DNA]</scope>
    <source>
        <strain evidence="10">cv. Hale</strain>
    </source>
</reference>
<keyword evidence="4" id="KW-0479">Metal-binding</keyword>
<evidence type="ECO:0000259" key="8">
    <source>
        <dbReference type="PROSITE" id="PS51795"/>
    </source>
</evidence>
<keyword evidence="10" id="KW-1185">Reference proteome</keyword>
<evidence type="ECO:0000256" key="6">
    <source>
        <dbReference type="PROSITE-ProRule" id="PRU01131"/>
    </source>
</evidence>
<name>B9T769_RICCO</name>
<feature type="region of interest" description="Disordered" evidence="7">
    <location>
        <begin position="125"/>
        <end position="161"/>
    </location>
</feature>
<dbReference type="eggNOG" id="ENOG502RZVC">
    <property type="taxonomic scope" value="Eukaryota"/>
</dbReference>
<dbReference type="AlphaFoldDB" id="B9T769"/>
<organism evidence="9 10">
    <name type="scientific">Ricinus communis</name>
    <name type="common">Castor bean</name>
    <dbReference type="NCBI Taxonomy" id="3988"/>
    <lineage>
        <taxon>Eukaryota</taxon>
        <taxon>Viridiplantae</taxon>
        <taxon>Streptophyta</taxon>
        <taxon>Embryophyta</taxon>
        <taxon>Tracheophyta</taxon>
        <taxon>Spermatophyta</taxon>
        <taxon>Magnoliopsida</taxon>
        <taxon>eudicotyledons</taxon>
        <taxon>Gunneridae</taxon>
        <taxon>Pentapetalae</taxon>
        <taxon>rosids</taxon>
        <taxon>fabids</taxon>
        <taxon>Malpighiales</taxon>
        <taxon>Euphorbiaceae</taxon>
        <taxon>Acalyphoideae</taxon>
        <taxon>Acalypheae</taxon>
        <taxon>Ricinus</taxon>
    </lineage>
</organism>
<evidence type="ECO:0000313" key="10">
    <source>
        <dbReference type="Proteomes" id="UP000008311"/>
    </source>
</evidence>
<dbReference type="InParanoid" id="B9T769"/>
<feature type="compositionally biased region" description="Low complexity" evidence="7">
    <location>
        <begin position="22"/>
        <end position="39"/>
    </location>
</feature>
<feature type="zinc finger region" description="FLZ-type" evidence="6">
    <location>
        <begin position="76"/>
        <end position="120"/>
    </location>
</feature>
<evidence type="ECO:0000256" key="2">
    <source>
        <dbReference type="ARBA" id="ARBA00009374"/>
    </source>
</evidence>
<dbReference type="GO" id="GO:0005737">
    <property type="term" value="C:cytoplasm"/>
    <property type="evidence" value="ECO:0007669"/>
    <property type="project" value="UniProtKB-SubCell"/>
</dbReference>
<evidence type="ECO:0000256" key="4">
    <source>
        <dbReference type="ARBA" id="ARBA00022723"/>
    </source>
</evidence>
<feature type="region of interest" description="Disordered" evidence="7">
    <location>
        <begin position="18"/>
        <end position="41"/>
    </location>
</feature>
<evidence type="ECO:0000256" key="3">
    <source>
        <dbReference type="ARBA" id="ARBA00022490"/>
    </source>
</evidence>
<evidence type="ECO:0000256" key="7">
    <source>
        <dbReference type="SAM" id="MobiDB-lite"/>
    </source>
</evidence>
<keyword evidence="5" id="KW-0863">Zinc-finger</keyword>
<evidence type="ECO:0000256" key="1">
    <source>
        <dbReference type="ARBA" id="ARBA00004496"/>
    </source>
</evidence>
<comment type="subcellular location">
    <subcellularLocation>
        <location evidence="1">Cytoplasm</location>
    </subcellularLocation>
</comment>
<feature type="compositionally biased region" description="Low complexity" evidence="7">
    <location>
        <begin position="137"/>
        <end position="152"/>
    </location>
</feature>
<dbReference type="InterPro" id="IPR007650">
    <property type="entry name" value="Zf-FLZ_dom"/>
</dbReference>
<gene>
    <name evidence="9" type="ORF">RCOM_0109520</name>
</gene>
<comment type="similarity">
    <text evidence="2">Belongs to the FLZ family.</text>
</comment>
<keyword evidence="3" id="KW-0963">Cytoplasm</keyword>
<dbReference type="PANTHER" id="PTHR33059">
    <property type="entry name" value="FCS-LIKE ZINC FINGER 5"/>
    <property type="match status" value="1"/>
</dbReference>
<dbReference type="GO" id="GO:0008270">
    <property type="term" value="F:zinc ion binding"/>
    <property type="evidence" value="ECO:0007669"/>
    <property type="project" value="UniProtKB-KW"/>
</dbReference>
<dbReference type="EMBL" id="EQ974711">
    <property type="protein sequence ID" value="EEF28292.1"/>
    <property type="molecule type" value="Genomic_DNA"/>
</dbReference>
<feature type="domain" description="FLZ-type" evidence="8">
    <location>
        <begin position="76"/>
        <end position="120"/>
    </location>
</feature>
<sequence>MSGINVDLPNIDALEASDYQNHHPNNNNNHSNSSNNHNSQQYGSYEYDQLFLAATMLSPRNVPTRRNSADYLETANFLRTCGLCQRRLAPGKDIYMYRGDTAFCSLECREKQMKHDERKEKCINAIMGSKKEDRHASPSTTNSASKSSSSSSRKTETVAAA</sequence>
<dbReference type="STRING" id="3988.B9T769"/>
<dbReference type="PROSITE" id="PS51795">
    <property type="entry name" value="ZF_FLZ"/>
    <property type="match status" value="1"/>
</dbReference>
<dbReference type="Pfam" id="PF04570">
    <property type="entry name" value="zf-FLZ"/>
    <property type="match status" value="1"/>
</dbReference>
<keyword evidence="5" id="KW-0862">Zinc</keyword>